<sequence length="517" mass="57711">MRTHTIGRNFSVTVLVLLMLAFGLTSVFAQAEGGMALLSRADALRVAGELSAAEGLYREGLAIFDTSTHDGARYARICRDGLESIQYVRISFPFDEEEMNAELAKAYPAWVAAGGNARTAARGLESFVIDGKTMYSDSVIPNLQRRTMSLMHGDQEKNKYYASLVSEMERIATVWPKESWKIYDYPVTYIGKYRVDIPRSELPPSGIFKMWFPLPITLGYQQPVEVLSIEPAGYVVLPPSNSGDISTLYMEVPLEKLEGSLRVEVRFRFTHYEQHFRVDPALVGPYDTSDPEYLAYTRSSGNVAVTPEIKATAEHIVGAEKNPYIAAKKIYDYMIKTIDYSYMPHLLLYPRSELKESAYVHEYKIGDCGAQGSYFAALCRAVGIPARVPGGWQLFSGNFSPHFWAEFYVPNYGWLPVDPSVGQASLYTTMVDPEVKSAYTDFFFGRQDAFRCVVQINVDEDLIPKFPGISFLPLAIQNVDASCDAIDSSQGDSPTIIVLNHSEITVEQAEYSKPLGL</sequence>
<gene>
    <name evidence="2" type="ORF">SDC9_16430</name>
</gene>
<feature type="domain" description="Transglutaminase-like" evidence="1">
    <location>
        <begin position="360"/>
        <end position="421"/>
    </location>
</feature>
<dbReference type="InterPro" id="IPR038765">
    <property type="entry name" value="Papain-like_cys_pep_sf"/>
</dbReference>
<dbReference type="SUPFAM" id="SSF54001">
    <property type="entry name" value="Cysteine proteinases"/>
    <property type="match status" value="1"/>
</dbReference>
<dbReference type="EMBL" id="VSSQ01000054">
    <property type="protein sequence ID" value="MPL70671.1"/>
    <property type="molecule type" value="Genomic_DNA"/>
</dbReference>
<dbReference type="AlphaFoldDB" id="A0A644TYE7"/>
<evidence type="ECO:0000259" key="1">
    <source>
        <dbReference type="SMART" id="SM00460"/>
    </source>
</evidence>
<evidence type="ECO:0000313" key="2">
    <source>
        <dbReference type="EMBL" id="MPL70671.1"/>
    </source>
</evidence>
<organism evidence="2">
    <name type="scientific">bioreactor metagenome</name>
    <dbReference type="NCBI Taxonomy" id="1076179"/>
    <lineage>
        <taxon>unclassified sequences</taxon>
        <taxon>metagenomes</taxon>
        <taxon>ecological metagenomes</taxon>
    </lineage>
</organism>
<accession>A0A644TYE7</accession>
<proteinExistence type="predicted"/>
<dbReference type="Gene3D" id="3.10.620.30">
    <property type="match status" value="1"/>
</dbReference>
<reference evidence="2" key="1">
    <citation type="submission" date="2019-08" db="EMBL/GenBank/DDBJ databases">
        <authorList>
            <person name="Kucharzyk K."/>
            <person name="Murdoch R.W."/>
            <person name="Higgins S."/>
            <person name="Loffler F."/>
        </authorList>
    </citation>
    <scope>NUCLEOTIDE SEQUENCE</scope>
</reference>
<protein>
    <recommendedName>
        <fullName evidence="1">Transglutaminase-like domain-containing protein</fullName>
    </recommendedName>
</protein>
<dbReference type="Pfam" id="PF01841">
    <property type="entry name" value="Transglut_core"/>
    <property type="match status" value="1"/>
</dbReference>
<dbReference type="SMART" id="SM00460">
    <property type="entry name" value="TGc"/>
    <property type="match status" value="1"/>
</dbReference>
<dbReference type="InterPro" id="IPR002931">
    <property type="entry name" value="Transglutaminase-like"/>
</dbReference>
<dbReference type="PANTHER" id="PTHR38339">
    <property type="entry name" value="TRANSGLUTAMINASE DOMAIN PROTEIN"/>
    <property type="match status" value="1"/>
</dbReference>
<name>A0A644TYE7_9ZZZZ</name>
<dbReference type="PANTHER" id="PTHR38339:SF1">
    <property type="entry name" value="TRANSGLUTAMINASE-LIKE DOMAIN-CONTAINING PROTEIN"/>
    <property type="match status" value="1"/>
</dbReference>
<comment type="caution">
    <text evidence="2">The sequence shown here is derived from an EMBL/GenBank/DDBJ whole genome shotgun (WGS) entry which is preliminary data.</text>
</comment>